<dbReference type="GO" id="GO:0031932">
    <property type="term" value="C:TORC2 complex"/>
    <property type="evidence" value="ECO:0007669"/>
    <property type="project" value="TreeGrafter"/>
</dbReference>
<evidence type="ECO:0000256" key="3">
    <source>
        <dbReference type="RuleBase" id="RU364109"/>
    </source>
</evidence>
<name>A0A5N6S8P2_ASPPS</name>
<dbReference type="InterPro" id="IPR058584">
    <property type="entry name" value="IMB1_TNPO1-like_TPR"/>
</dbReference>
<dbReference type="OrthoDB" id="381190at2759"/>
<keyword evidence="3" id="KW-0067">ATP-binding</keyword>
<dbReference type="Pfam" id="PF11865">
    <property type="entry name" value="mTOR_dom"/>
    <property type="match status" value="1"/>
</dbReference>
<dbReference type="InterPro" id="IPR050517">
    <property type="entry name" value="DDR_Repair_Kinase"/>
</dbReference>
<dbReference type="PANTHER" id="PTHR11139">
    <property type="entry name" value="ATAXIA TELANGIECTASIA MUTATED ATM -RELATED"/>
    <property type="match status" value="1"/>
</dbReference>
<dbReference type="GO" id="GO:0016242">
    <property type="term" value="P:negative regulation of macroautophagy"/>
    <property type="evidence" value="ECO:0007669"/>
    <property type="project" value="TreeGrafter"/>
</dbReference>
<dbReference type="GO" id="GO:0005737">
    <property type="term" value="C:cytoplasm"/>
    <property type="evidence" value="ECO:0007669"/>
    <property type="project" value="TreeGrafter"/>
</dbReference>
<keyword evidence="3" id="KW-0418">Kinase</keyword>
<dbReference type="RefSeq" id="XP_031907101.1">
    <property type="nucleotide sequence ID" value="XM_032061165.1"/>
</dbReference>
<protein>
    <recommendedName>
        <fullName evidence="3">Serine/threonine-protein kinase TOR</fullName>
        <ecNumber evidence="3">2.7.11.1</ecNumber>
    </recommendedName>
</protein>
<keyword evidence="6" id="KW-1185">Reference proteome</keyword>
<evidence type="ECO:0000313" key="5">
    <source>
        <dbReference type="EMBL" id="KAE8131038.1"/>
    </source>
</evidence>
<dbReference type="Pfam" id="PF13513">
    <property type="entry name" value="HEAT_EZ"/>
    <property type="match status" value="1"/>
</dbReference>
<organism evidence="5 6">
    <name type="scientific">Aspergillus pseudotamarii</name>
    <dbReference type="NCBI Taxonomy" id="132259"/>
    <lineage>
        <taxon>Eukaryota</taxon>
        <taxon>Fungi</taxon>
        <taxon>Dikarya</taxon>
        <taxon>Ascomycota</taxon>
        <taxon>Pezizomycotina</taxon>
        <taxon>Eurotiomycetes</taxon>
        <taxon>Eurotiomycetidae</taxon>
        <taxon>Eurotiales</taxon>
        <taxon>Aspergillaceae</taxon>
        <taxon>Aspergillus</taxon>
        <taxon>Aspergillus subgen. Circumdati</taxon>
    </lineage>
</organism>
<dbReference type="InterPro" id="IPR024585">
    <property type="entry name" value="mTOR_dom"/>
</dbReference>
<dbReference type="Gene3D" id="1.25.10.10">
    <property type="entry name" value="Leucine-rich Repeat Variant"/>
    <property type="match status" value="2"/>
</dbReference>
<keyword evidence="3" id="KW-0808">Transferase</keyword>
<dbReference type="FunFam" id="1.25.10.10:FF:000371">
    <property type="entry name" value="Serine/threonine-protein kinase TOR"/>
    <property type="match status" value="1"/>
</dbReference>
<feature type="domain" description="Serine/threonine-protein kinase mTOR" evidence="4">
    <location>
        <begin position="778"/>
        <end position="915"/>
    </location>
</feature>
<keyword evidence="3" id="KW-0547">Nucleotide-binding</keyword>
<sequence length="915" mass="102231">MEPLIFLPPDHCPIGKAAAYQMSMRGSITRKQAALSRVLALLLFMDSDVGLRLSSTGMSSKLREKCDGPVTDVTQRLFADLQSKNEETRVRAAYELYDNVLSVSRDWPSEKFVEFYNAVSQRIAQLVVTGSGANERVGGLLALDRLIEFDEVDTAQKTTRFASYLRNALRSNDNVVLIYAARSLGRLAKPGGALTAELESEIQSALEWLQSERQESRRFAAVLVIRELAKGSPTLLYGFVPRIFELVWVALRDPKILIRETAAEAVGECFEIIAPRDVQVRQSWFARIYEEALLGLKSHNMDWTHGSLLILKELILKGAMFIKEHYRNACDIVLHLKDHRDPKIRSQVVLTIPILASYVPTDFVEIYLHRFIIYLQTRLKRDKERNSVFIAIGKIANAVGPAITQYLDSIIIYIQEGLAMKARNRAGVNEAPMFECISILSLAVGEVLSKYMEALLDPIFACGLSKLLTQALVDMVHYIPPIKCTIQEKLLDMLSIILCGTPFRPLGCEENRLPPILSFAKGLASHNLHSNTEIALALHTLRSFDFSGHILTEFVRNVAINYVESDSAEIRKASVLTYCQLEVIDKLLTVGIGDPDLEIRRTVLWSLNPKFNRYLARPENIRCLFLAVNDKVFEVKEAAICIIGRLSTANPAYVFPPLRKLLVNLLTGLGFANTARQKEEAAQLISLFVSNATKLIRSYVDPIVAALLPKTTDPNPGVAAVTLKAVGELANVGGGEMRSYLAQIMPIILDLLQDLSSRTKREATLRTLGQLASNSGYVIEPYLEYLHLLDILMNIIKTEQTGSLRKETTKLLGVLGALDPYKYQQISDIEPHAHYINEIQNVSDVALIIQDLTPSNEEYYPTVAIHTLLQNILRENSLTQYHSAVIDAIVTIFKTLSLKCIPFLGQIIPAFISVL</sequence>
<comment type="catalytic activity">
    <reaction evidence="3">
        <text>L-threonyl-[protein] + ATP = O-phospho-L-threonyl-[protein] + ADP + H(+)</text>
        <dbReference type="Rhea" id="RHEA:46608"/>
        <dbReference type="Rhea" id="RHEA-COMP:11060"/>
        <dbReference type="Rhea" id="RHEA-COMP:11605"/>
        <dbReference type="ChEBI" id="CHEBI:15378"/>
        <dbReference type="ChEBI" id="CHEBI:30013"/>
        <dbReference type="ChEBI" id="CHEBI:30616"/>
        <dbReference type="ChEBI" id="CHEBI:61977"/>
        <dbReference type="ChEBI" id="CHEBI:456216"/>
        <dbReference type="EC" id="2.7.11.1"/>
    </reaction>
</comment>
<dbReference type="SMART" id="SM01346">
    <property type="entry name" value="DUF3385"/>
    <property type="match status" value="1"/>
</dbReference>
<keyword evidence="1 3" id="KW-0723">Serine/threonine-protein kinase</keyword>
<accession>A0A5N6S8P2</accession>
<dbReference type="GO" id="GO:0031931">
    <property type="term" value="C:TORC1 complex"/>
    <property type="evidence" value="ECO:0007669"/>
    <property type="project" value="TreeGrafter"/>
</dbReference>
<evidence type="ECO:0000256" key="1">
    <source>
        <dbReference type="ARBA" id="ARBA00022527"/>
    </source>
</evidence>
<evidence type="ECO:0000313" key="6">
    <source>
        <dbReference type="Proteomes" id="UP000325672"/>
    </source>
</evidence>
<dbReference type="GO" id="GO:0005634">
    <property type="term" value="C:nucleus"/>
    <property type="evidence" value="ECO:0007669"/>
    <property type="project" value="TreeGrafter"/>
</dbReference>
<reference evidence="5 6" key="1">
    <citation type="submission" date="2019-04" db="EMBL/GenBank/DDBJ databases">
        <title>Friends and foes A comparative genomics study of 23 Aspergillus species from section Flavi.</title>
        <authorList>
            <consortium name="DOE Joint Genome Institute"/>
            <person name="Kjaerbolling I."/>
            <person name="Vesth T."/>
            <person name="Frisvad J.C."/>
            <person name="Nybo J.L."/>
            <person name="Theobald S."/>
            <person name="Kildgaard S."/>
            <person name="Isbrandt T."/>
            <person name="Kuo A."/>
            <person name="Sato A."/>
            <person name="Lyhne E.K."/>
            <person name="Kogle M.E."/>
            <person name="Wiebenga A."/>
            <person name="Kun R.S."/>
            <person name="Lubbers R.J."/>
            <person name="Makela M.R."/>
            <person name="Barry K."/>
            <person name="Chovatia M."/>
            <person name="Clum A."/>
            <person name="Daum C."/>
            <person name="Haridas S."/>
            <person name="He G."/>
            <person name="LaButti K."/>
            <person name="Lipzen A."/>
            <person name="Mondo S."/>
            <person name="Riley R."/>
            <person name="Salamov A."/>
            <person name="Simmons B.A."/>
            <person name="Magnuson J.K."/>
            <person name="Henrissat B."/>
            <person name="Mortensen U.H."/>
            <person name="Larsen T.O."/>
            <person name="Devries R.P."/>
            <person name="Grigoriev I.V."/>
            <person name="Machida M."/>
            <person name="Baker S.E."/>
            <person name="Andersen M.R."/>
        </authorList>
    </citation>
    <scope>NUCLEOTIDE SEQUENCE [LARGE SCALE GENOMIC DNA]</scope>
    <source>
        <strain evidence="5 6">CBS 117625</strain>
    </source>
</reference>
<dbReference type="Pfam" id="PF25574">
    <property type="entry name" value="TPR_IMB1"/>
    <property type="match status" value="1"/>
</dbReference>
<dbReference type="EMBL" id="ML743679">
    <property type="protein sequence ID" value="KAE8131038.1"/>
    <property type="molecule type" value="Genomic_DNA"/>
</dbReference>
<dbReference type="GO" id="GO:0005524">
    <property type="term" value="F:ATP binding"/>
    <property type="evidence" value="ECO:0007669"/>
    <property type="project" value="UniProtKB-KW"/>
</dbReference>
<dbReference type="Proteomes" id="UP000325672">
    <property type="component" value="Unassembled WGS sequence"/>
</dbReference>
<dbReference type="AlphaFoldDB" id="A0A5N6S8P2"/>
<evidence type="ECO:0000256" key="2">
    <source>
        <dbReference type="ARBA" id="ARBA00022737"/>
    </source>
</evidence>
<evidence type="ECO:0000259" key="4">
    <source>
        <dbReference type="SMART" id="SM01346"/>
    </source>
</evidence>
<dbReference type="GO" id="GO:0038202">
    <property type="term" value="P:TORC1 signaling"/>
    <property type="evidence" value="ECO:0007669"/>
    <property type="project" value="TreeGrafter"/>
</dbReference>
<keyword evidence="2" id="KW-0677">Repeat</keyword>
<gene>
    <name evidence="5" type="ORF">BDV38DRAFT_289058</name>
</gene>
<dbReference type="PANTHER" id="PTHR11139:SF9">
    <property type="entry name" value="SERINE_THREONINE-PROTEIN KINASE MTOR"/>
    <property type="match status" value="1"/>
</dbReference>
<dbReference type="InterPro" id="IPR011989">
    <property type="entry name" value="ARM-like"/>
</dbReference>
<dbReference type="FunFam" id="1.25.10.10:FF:000582">
    <property type="entry name" value="Serine/threonine-protein kinase TOR"/>
    <property type="match status" value="1"/>
</dbReference>
<dbReference type="GO" id="GO:0004674">
    <property type="term" value="F:protein serine/threonine kinase activity"/>
    <property type="evidence" value="ECO:0007669"/>
    <property type="project" value="UniProtKB-KW"/>
</dbReference>
<comment type="similarity">
    <text evidence="3">Belongs to the PI3/PI4-kinase family.</text>
</comment>
<dbReference type="EC" id="2.7.11.1" evidence="3"/>
<dbReference type="GeneID" id="43645375"/>
<dbReference type="GO" id="GO:0080090">
    <property type="term" value="P:regulation of primary metabolic process"/>
    <property type="evidence" value="ECO:0007669"/>
    <property type="project" value="UniProtKB-ARBA"/>
</dbReference>
<dbReference type="SUPFAM" id="SSF48371">
    <property type="entry name" value="ARM repeat"/>
    <property type="match status" value="1"/>
</dbReference>
<dbReference type="InterPro" id="IPR016024">
    <property type="entry name" value="ARM-type_fold"/>
</dbReference>
<proteinExistence type="inferred from homology"/>